<dbReference type="InterPro" id="IPR015943">
    <property type="entry name" value="WD40/YVTN_repeat-like_dom_sf"/>
</dbReference>
<dbReference type="GO" id="GO:0061630">
    <property type="term" value="F:ubiquitin protein ligase activity"/>
    <property type="evidence" value="ECO:0007669"/>
    <property type="project" value="UniProtKB-UniRule"/>
</dbReference>
<dbReference type="Gene3D" id="3.30.40.10">
    <property type="entry name" value="Zinc/RING finger domain, C3HC4 (zinc finger)"/>
    <property type="match status" value="1"/>
</dbReference>
<gene>
    <name evidence="17" type="ORF">RMAR00112_LOCUS30344</name>
    <name evidence="18" type="ORF">RMAR00112_LOCUS30386</name>
</gene>
<evidence type="ECO:0000256" key="2">
    <source>
        <dbReference type="ARBA" id="ARBA00004906"/>
    </source>
</evidence>
<evidence type="ECO:0000256" key="10">
    <source>
        <dbReference type="ARBA" id="ARBA00022786"/>
    </source>
</evidence>
<dbReference type="PANTHER" id="PTHR43995:SF1">
    <property type="entry name" value="PRE-MRNA-PROCESSING FACTOR 19"/>
    <property type="match status" value="1"/>
</dbReference>
<proteinExistence type="inferred from homology"/>
<dbReference type="CDD" id="cd16656">
    <property type="entry name" value="RING-Ubox_PRP19"/>
    <property type="match status" value="1"/>
</dbReference>
<dbReference type="InterPro" id="IPR036322">
    <property type="entry name" value="WD40_repeat_dom_sf"/>
</dbReference>
<keyword evidence="6 15" id="KW-0808">Transferase</keyword>
<evidence type="ECO:0000259" key="16">
    <source>
        <dbReference type="SMART" id="SM00504"/>
    </source>
</evidence>
<keyword evidence="8" id="KW-0677">Repeat</keyword>
<dbReference type="SUPFAM" id="SSF57850">
    <property type="entry name" value="RING/U-box"/>
    <property type="match status" value="1"/>
</dbReference>
<dbReference type="GO" id="GO:0000974">
    <property type="term" value="C:Prp19 complex"/>
    <property type="evidence" value="ECO:0007669"/>
    <property type="project" value="UniProtKB-UniRule"/>
</dbReference>
<comment type="subunit">
    <text evidence="15">Homotetramer.</text>
</comment>
<evidence type="ECO:0000256" key="13">
    <source>
        <dbReference type="ARBA" id="ARBA00023242"/>
    </source>
</evidence>
<evidence type="ECO:0000256" key="11">
    <source>
        <dbReference type="ARBA" id="ARBA00023187"/>
    </source>
</evidence>
<feature type="domain" description="U-box" evidence="16">
    <location>
        <begin position="5"/>
        <end position="73"/>
    </location>
</feature>
<evidence type="ECO:0000256" key="8">
    <source>
        <dbReference type="ARBA" id="ARBA00022737"/>
    </source>
</evidence>
<dbReference type="Gene3D" id="2.130.10.10">
    <property type="entry name" value="YVTN repeat-like/Quinoprotein amine dehydrogenase"/>
    <property type="match status" value="1"/>
</dbReference>
<evidence type="ECO:0000256" key="9">
    <source>
        <dbReference type="ARBA" id="ARBA00022763"/>
    </source>
</evidence>
<reference evidence="17" key="1">
    <citation type="submission" date="2021-01" db="EMBL/GenBank/DDBJ databases">
        <authorList>
            <person name="Corre E."/>
            <person name="Pelletier E."/>
            <person name="Niang G."/>
            <person name="Scheremetjew M."/>
            <person name="Finn R."/>
            <person name="Kale V."/>
            <person name="Holt S."/>
            <person name="Cochrane G."/>
            <person name="Meng A."/>
            <person name="Brown T."/>
            <person name="Cohen L."/>
        </authorList>
    </citation>
    <scope>NUCLEOTIDE SEQUENCE</scope>
    <source>
        <strain evidence="17">CCMP 769</strain>
    </source>
</reference>
<name>A0A7S3ELK3_9RHOD</name>
<dbReference type="EMBL" id="HBHW01039470">
    <property type="protein sequence ID" value="CAE0062274.1"/>
    <property type="molecule type" value="Transcribed_RNA"/>
</dbReference>
<organism evidence="17">
    <name type="scientific">Rhodosorus marinus</name>
    <dbReference type="NCBI Taxonomy" id="101924"/>
    <lineage>
        <taxon>Eukaryota</taxon>
        <taxon>Rhodophyta</taxon>
        <taxon>Stylonematophyceae</taxon>
        <taxon>Stylonematales</taxon>
        <taxon>Stylonemataceae</taxon>
        <taxon>Rhodosorus</taxon>
    </lineage>
</organism>
<keyword evidence="10 15" id="KW-0833">Ubl conjugation pathway</keyword>
<dbReference type="InterPro" id="IPR003613">
    <property type="entry name" value="Ubox_domain"/>
</dbReference>
<dbReference type="InterPro" id="IPR038959">
    <property type="entry name" value="Prp19"/>
</dbReference>
<feature type="repeat" description="WD" evidence="14">
    <location>
        <begin position="370"/>
        <end position="399"/>
    </location>
</feature>
<dbReference type="GO" id="GO:0071006">
    <property type="term" value="C:U2-type catalytic step 1 spliceosome"/>
    <property type="evidence" value="ECO:0007669"/>
    <property type="project" value="TreeGrafter"/>
</dbReference>
<keyword evidence="12 15" id="KW-0234">DNA repair</keyword>
<dbReference type="PROSITE" id="PS50082">
    <property type="entry name" value="WD_REPEATS_2"/>
    <property type="match status" value="2"/>
</dbReference>
<dbReference type="GO" id="GO:0006281">
    <property type="term" value="P:DNA repair"/>
    <property type="evidence" value="ECO:0007669"/>
    <property type="project" value="UniProtKB-KW"/>
</dbReference>
<keyword evidence="5 15" id="KW-0507">mRNA processing</keyword>
<evidence type="ECO:0000313" key="17">
    <source>
        <dbReference type="EMBL" id="CAE0062274.1"/>
    </source>
</evidence>
<dbReference type="EMBL" id="HBHW01039514">
    <property type="protein sequence ID" value="CAE0062316.1"/>
    <property type="molecule type" value="Transcribed_RNA"/>
</dbReference>
<protein>
    <recommendedName>
        <fullName evidence="15">Pre-mRNA-processing factor 19</fullName>
        <ecNumber evidence="15">2.3.2.27</ecNumber>
    </recommendedName>
</protein>
<evidence type="ECO:0000256" key="12">
    <source>
        <dbReference type="ARBA" id="ARBA00023204"/>
    </source>
</evidence>
<dbReference type="InterPro" id="IPR013915">
    <property type="entry name" value="Prp19_cc"/>
</dbReference>
<evidence type="ECO:0000256" key="3">
    <source>
        <dbReference type="ARBA" id="ARBA00006388"/>
    </source>
</evidence>
<dbReference type="SMART" id="SM00320">
    <property type="entry name" value="WD40"/>
    <property type="match status" value="4"/>
</dbReference>
<comment type="subcellular location">
    <subcellularLocation>
        <location evidence="1 15">Nucleus</location>
    </subcellularLocation>
</comment>
<comment type="pathway">
    <text evidence="2 15">Protein modification; protein ubiquitination.</text>
</comment>
<evidence type="ECO:0000256" key="7">
    <source>
        <dbReference type="ARBA" id="ARBA00022728"/>
    </source>
</evidence>
<keyword evidence="7 15" id="KW-0747">Spliceosome</keyword>
<dbReference type="EC" id="2.3.2.27" evidence="15"/>
<accession>A0A7S3ELK3</accession>
<evidence type="ECO:0000256" key="4">
    <source>
        <dbReference type="ARBA" id="ARBA00022574"/>
    </source>
</evidence>
<evidence type="ECO:0000256" key="1">
    <source>
        <dbReference type="ARBA" id="ARBA00004123"/>
    </source>
</evidence>
<dbReference type="GO" id="GO:0070534">
    <property type="term" value="P:protein K63-linked ubiquitination"/>
    <property type="evidence" value="ECO:0007669"/>
    <property type="project" value="UniProtKB-UniRule"/>
</dbReference>
<dbReference type="SMART" id="SM00504">
    <property type="entry name" value="Ubox"/>
    <property type="match status" value="1"/>
</dbReference>
<dbReference type="GO" id="GO:0005737">
    <property type="term" value="C:cytoplasm"/>
    <property type="evidence" value="ECO:0007669"/>
    <property type="project" value="TreeGrafter"/>
</dbReference>
<keyword evidence="11 15" id="KW-0508">mRNA splicing</keyword>
<dbReference type="Pfam" id="PF00400">
    <property type="entry name" value="WD40"/>
    <property type="match status" value="3"/>
</dbReference>
<dbReference type="AlphaFoldDB" id="A0A7S3ELK3"/>
<comment type="similarity">
    <text evidence="3 15">Belongs to the WD repeat PRP19 family.</text>
</comment>
<keyword evidence="9 15" id="KW-0227">DNA damage</keyword>
<comment type="function">
    <text evidence="15">Ubiquitin-protein ligase which is mainly involved pre-mRNA splicing and DNA repair. Required for pre-mRNA splicing as component of the spliceosome.</text>
</comment>
<keyword evidence="4 14" id="KW-0853">WD repeat</keyword>
<dbReference type="InterPro" id="IPR013083">
    <property type="entry name" value="Znf_RING/FYVE/PHD"/>
</dbReference>
<dbReference type="GO" id="GO:0000398">
    <property type="term" value="P:mRNA splicing, via spliceosome"/>
    <property type="evidence" value="ECO:0007669"/>
    <property type="project" value="InterPro"/>
</dbReference>
<evidence type="ECO:0000256" key="5">
    <source>
        <dbReference type="ARBA" id="ARBA00022664"/>
    </source>
</evidence>
<dbReference type="InterPro" id="IPR001680">
    <property type="entry name" value="WD40_rpt"/>
</dbReference>
<dbReference type="InterPro" id="IPR055340">
    <property type="entry name" value="RING-Ubox_PRP19"/>
</dbReference>
<comment type="catalytic activity">
    <reaction evidence="15">
        <text>S-ubiquitinyl-[E2 ubiquitin-conjugating enzyme]-L-cysteine + [acceptor protein]-L-lysine = [E2 ubiquitin-conjugating enzyme]-L-cysteine + N(6)-ubiquitinyl-[acceptor protein]-L-lysine.</text>
        <dbReference type="EC" id="2.3.2.27"/>
    </reaction>
</comment>
<feature type="repeat" description="WD" evidence="14">
    <location>
        <begin position="400"/>
        <end position="441"/>
    </location>
</feature>
<evidence type="ECO:0000256" key="14">
    <source>
        <dbReference type="PROSITE-ProRule" id="PRU00221"/>
    </source>
</evidence>
<dbReference type="UniPathway" id="UPA00143"/>
<sequence>MRCDRLRLSVSGVTPEEPVVSKKSGHVYEKRLILQHLLASGGKDPETGEDMNEEDLINVKLSGSSVKPTPTTNASIPGTLTQLRNEWDSVMLESFKLKQTLKSTRLELSHSLYYYDASLRVIARLTDERDEARKALMELRNKGVYMQDGNENKMNGSSNVNEVDPMEVEKPDAGEPQALSEEVIENIGKKAEALKKWRMKRPAISGLLKPRASSSLVEKDSRKYHVEGVSVEVMRTAMKVENPLHGYVFVGCSDGSCKILNEQATEIQSQFKAHEGGVTALSLSSAADVVISTGADQKSCVARHGDGGFSQKASFKYHSQDITGCSIHPTDDYFATCSKDGKWAIHDIETVTTLASVVDPDGSPNLCAEFHPDGAIFASGLENGIVRVWDVRSLTSVASFETESGPVSTLTLSENGYSLVSVAGKRKAQLWDLRKLKSTKGVEFDEDMSIQNASFDASGTFVAFCGSRGLKVYEAKKWREQVSLSSEELTCIGWNRTATTLYSGDTQGSRRYLWGCARIRFWLTILRIEEVRYRHRRPE</sequence>
<evidence type="ECO:0000256" key="6">
    <source>
        <dbReference type="ARBA" id="ARBA00022679"/>
    </source>
</evidence>
<dbReference type="SUPFAM" id="SSF50978">
    <property type="entry name" value="WD40 repeat-like"/>
    <property type="match status" value="1"/>
</dbReference>
<dbReference type="Pfam" id="PF08606">
    <property type="entry name" value="Prp19"/>
    <property type="match status" value="1"/>
</dbReference>
<keyword evidence="13 15" id="KW-0539">Nucleus</keyword>
<dbReference type="PANTHER" id="PTHR43995">
    <property type="entry name" value="PRE-MRNA-PROCESSING FACTOR 19"/>
    <property type="match status" value="1"/>
</dbReference>
<dbReference type="FunFam" id="3.30.40.10:FF:000027">
    <property type="entry name" value="Pre-mRNA-processing factor 19, putative"/>
    <property type="match status" value="1"/>
</dbReference>
<evidence type="ECO:0000313" key="18">
    <source>
        <dbReference type="EMBL" id="CAE0062316.1"/>
    </source>
</evidence>
<evidence type="ECO:0000256" key="15">
    <source>
        <dbReference type="RuleBase" id="RU367101"/>
    </source>
</evidence>